<dbReference type="Gene3D" id="3.40.960.10">
    <property type="entry name" value="VSR Endonuclease"/>
    <property type="match status" value="1"/>
</dbReference>
<keyword evidence="2" id="KW-0540">Nuclease</keyword>
<keyword evidence="3" id="KW-1185">Reference proteome</keyword>
<protein>
    <submittedName>
        <fullName evidence="2">Very-short-patch-repair endonuclease</fullName>
    </submittedName>
</protein>
<keyword evidence="2" id="KW-0378">Hydrolase</keyword>
<dbReference type="InterPro" id="IPR011335">
    <property type="entry name" value="Restrct_endonuc-II-like"/>
</dbReference>
<reference evidence="2 3" key="1">
    <citation type="submission" date="2019-03" db="EMBL/GenBank/DDBJ databases">
        <title>Genomic Encyclopedia of Archaeal and Bacterial Type Strains, Phase II (KMG-II): from individual species to whole genera.</title>
        <authorList>
            <person name="Goeker M."/>
        </authorList>
    </citation>
    <scope>NUCLEOTIDE SEQUENCE [LARGE SCALE GENOMIC DNA]</scope>
    <source>
        <strain evidence="2 3">DSM 24323</strain>
    </source>
</reference>
<dbReference type="SUPFAM" id="SSF52980">
    <property type="entry name" value="Restriction endonuclease-like"/>
    <property type="match status" value="1"/>
</dbReference>
<dbReference type="AlphaFoldDB" id="A0A4R7J4F0"/>
<dbReference type="RefSeq" id="WP_166649274.1">
    <property type="nucleotide sequence ID" value="NZ_CP171129.1"/>
</dbReference>
<keyword evidence="2" id="KW-0255">Endonuclease</keyword>
<dbReference type="GO" id="GO:0004519">
    <property type="term" value="F:endonuclease activity"/>
    <property type="evidence" value="ECO:0007669"/>
    <property type="project" value="UniProtKB-KW"/>
</dbReference>
<evidence type="ECO:0000259" key="1">
    <source>
        <dbReference type="Pfam" id="PF04480"/>
    </source>
</evidence>
<dbReference type="InterPro" id="IPR007569">
    <property type="entry name" value="DUF559"/>
</dbReference>
<dbReference type="EMBL" id="SOAW01000002">
    <property type="protein sequence ID" value="TDT31249.1"/>
    <property type="molecule type" value="Genomic_DNA"/>
</dbReference>
<comment type="caution">
    <text evidence="2">The sequence shown here is derived from an EMBL/GenBank/DDBJ whole genome shotgun (WGS) entry which is preliminary data.</text>
</comment>
<gene>
    <name evidence="2" type="ORF">CLV29_2663</name>
</gene>
<organism evidence="2 3">
    <name type="scientific">Naumannella halotolerans</name>
    <dbReference type="NCBI Taxonomy" id="993414"/>
    <lineage>
        <taxon>Bacteria</taxon>
        <taxon>Bacillati</taxon>
        <taxon>Actinomycetota</taxon>
        <taxon>Actinomycetes</taxon>
        <taxon>Propionibacteriales</taxon>
        <taxon>Propionibacteriaceae</taxon>
        <taxon>Naumannella</taxon>
    </lineage>
</organism>
<evidence type="ECO:0000313" key="3">
    <source>
        <dbReference type="Proteomes" id="UP000295371"/>
    </source>
</evidence>
<proteinExistence type="predicted"/>
<dbReference type="Proteomes" id="UP000295371">
    <property type="component" value="Unassembled WGS sequence"/>
</dbReference>
<accession>A0A4R7J4F0</accession>
<dbReference type="Pfam" id="PF04480">
    <property type="entry name" value="DUF559"/>
    <property type="match status" value="1"/>
</dbReference>
<evidence type="ECO:0000313" key="2">
    <source>
        <dbReference type="EMBL" id="TDT31249.1"/>
    </source>
</evidence>
<sequence>MHRELTEVLSRIGYVRSAGSPRLRNMVHWAARRGELTQVMRGVWVADGVPVNVARAIGLCETDGAAVLTGPTALALHLQRPLPLLVHAASPHQHRPAAGLLVQRRSIEPEHVLGANLALGRQMLRVRVTSPVVTAVDLASDDSGAAIDELLRRRMVTLAELEAVVLNGVGRRGQQQRRLVLRDSRDEPWSAAERLAHRLLRDGGITGWRTNVPIRIDSMVALGDIVFEVERLVVEIDGREHHTAADAFERDRLRQNRLILAGWRVLRFTWAMLLDHPALVIDQIRTALAD</sequence>
<name>A0A4R7J4F0_9ACTN</name>
<feature type="domain" description="DUF559" evidence="1">
    <location>
        <begin position="190"/>
        <end position="288"/>
    </location>
</feature>